<reference evidence="7 8" key="1">
    <citation type="submission" date="2018-05" db="EMBL/GenBank/DDBJ databases">
        <title>Acuticoccus sediminis sp. nov., isolated from deep-sea sediment of Indian Ocean.</title>
        <authorList>
            <person name="Liu X."/>
            <person name="Lai Q."/>
            <person name="Du Y."/>
            <person name="Sun F."/>
            <person name="Zhang X."/>
            <person name="Wang S."/>
            <person name="Shao Z."/>
        </authorList>
    </citation>
    <scope>NUCLEOTIDE SEQUENCE [LARGE SCALE GENOMIC DNA]</scope>
    <source>
        <strain evidence="7 8">PTG4-2</strain>
    </source>
</reference>
<evidence type="ECO:0000256" key="1">
    <source>
        <dbReference type="ARBA" id="ARBA00004651"/>
    </source>
</evidence>
<feature type="transmembrane region" description="Helical" evidence="6">
    <location>
        <begin position="142"/>
        <end position="163"/>
    </location>
</feature>
<evidence type="ECO:0000256" key="4">
    <source>
        <dbReference type="ARBA" id="ARBA00022989"/>
    </source>
</evidence>
<feature type="transmembrane region" description="Helical" evidence="6">
    <location>
        <begin position="110"/>
        <end position="136"/>
    </location>
</feature>
<dbReference type="PANTHER" id="PTHR30086">
    <property type="entry name" value="ARGININE EXPORTER PROTEIN ARGO"/>
    <property type="match status" value="1"/>
</dbReference>
<dbReference type="Proteomes" id="UP000249590">
    <property type="component" value="Unassembled WGS sequence"/>
</dbReference>
<gene>
    <name evidence="7" type="ORF">DLJ53_07100</name>
</gene>
<keyword evidence="5 6" id="KW-0472">Membrane</keyword>
<dbReference type="InterPro" id="IPR001123">
    <property type="entry name" value="LeuE-type"/>
</dbReference>
<evidence type="ECO:0000256" key="5">
    <source>
        <dbReference type="ARBA" id="ARBA00023136"/>
    </source>
</evidence>
<keyword evidence="8" id="KW-1185">Reference proteome</keyword>
<protein>
    <submittedName>
        <fullName evidence="7">LysE family translocator</fullName>
    </submittedName>
</protein>
<keyword evidence="3 6" id="KW-0812">Transmembrane</keyword>
<feature type="transmembrane region" description="Helical" evidence="6">
    <location>
        <begin position="6"/>
        <end position="25"/>
    </location>
</feature>
<dbReference type="GO" id="GO:0005886">
    <property type="term" value="C:plasma membrane"/>
    <property type="evidence" value="ECO:0007669"/>
    <property type="project" value="UniProtKB-SubCell"/>
</dbReference>
<dbReference type="OrthoDB" id="9804822at2"/>
<dbReference type="GO" id="GO:0015171">
    <property type="term" value="F:amino acid transmembrane transporter activity"/>
    <property type="evidence" value="ECO:0007669"/>
    <property type="project" value="TreeGrafter"/>
</dbReference>
<dbReference type="RefSeq" id="WP_111343489.1">
    <property type="nucleotide sequence ID" value="NZ_QHHQ01000001.1"/>
</dbReference>
<dbReference type="EMBL" id="QHHQ01000001">
    <property type="protein sequence ID" value="RAI04204.1"/>
    <property type="molecule type" value="Genomic_DNA"/>
</dbReference>
<evidence type="ECO:0000256" key="3">
    <source>
        <dbReference type="ARBA" id="ARBA00022692"/>
    </source>
</evidence>
<accession>A0A8B2P2N2</accession>
<evidence type="ECO:0000313" key="8">
    <source>
        <dbReference type="Proteomes" id="UP000249590"/>
    </source>
</evidence>
<evidence type="ECO:0000256" key="6">
    <source>
        <dbReference type="SAM" id="Phobius"/>
    </source>
</evidence>
<keyword evidence="2" id="KW-1003">Cell membrane</keyword>
<evidence type="ECO:0000313" key="7">
    <source>
        <dbReference type="EMBL" id="RAI04204.1"/>
    </source>
</evidence>
<evidence type="ECO:0000256" key="2">
    <source>
        <dbReference type="ARBA" id="ARBA00022475"/>
    </source>
</evidence>
<comment type="subcellular location">
    <subcellularLocation>
        <location evidence="1">Cell membrane</location>
        <topology evidence="1">Multi-pass membrane protein</topology>
    </subcellularLocation>
</comment>
<dbReference type="PANTHER" id="PTHR30086:SF19">
    <property type="entry name" value="THREONINE EFFLUX PROTEIN"/>
    <property type="match status" value="1"/>
</dbReference>
<comment type="caution">
    <text evidence="7">The sequence shown here is derived from an EMBL/GenBank/DDBJ whole genome shotgun (WGS) entry which is preliminary data.</text>
</comment>
<sequence length="204" mass="21224">MFLVTVALIWAVAAVTPGPNFLVAVRCSIGGSRRTAVAAVAGTLVGTAVWGVAGWLGITALFTAAPLAYTALKVVGGIYIAWLGIKLIRKARRPVDPSLNELDAVRGPRWAFRLALGTNLANPKTAAFVASLFAAAMPPDPAWWQGLAAVAVMLAISATWYTILVVSLTHHRVASAYRSARRGVDAATGALFVAFGSALALSGR</sequence>
<dbReference type="AlphaFoldDB" id="A0A8B2P2N2"/>
<keyword evidence="4 6" id="KW-1133">Transmembrane helix</keyword>
<proteinExistence type="predicted"/>
<dbReference type="Pfam" id="PF01810">
    <property type="entry name" value="LysE"/>
    <property type="match status" value="1"/>
</dbReference>
<organism evidence="7 8">
    <name type="scientific">Acuticoccus sediminis</name>
    <dbReference type="NCBI Taxonomy" id="2184697"/>
    <lineage>
        <taxon>Bacteria</taxon>
        <taxon>Pseudomonadati</taxon>
        <taxon>Pseudomonadota</taxon>
        <taxon>Alphaproteobacteria</taxon>
        <taxon>Hyphomicrobiales</taxon>
        <taxon>Amorphaceae</taxon>
        <taxon>Acuticoccus</taxon>
    </lineage>
</organism>
<feature type="transmembrane region" description="Helical" evidence="6">
    <location>
        <begin position="68"/>
        <end position="89"/>
    </location>
</feature>
<feature type="transmembrane region" description="Helical" evidence="6">
    <location>
        <begin position="37"/>
        <end position="62"/>
    </location>
</feature>
<name>A0A8B2P2N2_9HYPH</name>